<dbReference type="PROSITE" id="PS50142">
    <property type="entry name" value="RNASE_3_2"/>
    <property type="match status" value="1"/>
</dbReference>
<dbReference type="CDD" id="cd00593">
    <property type="entry name" value="RIBOc"/>
    <property type="match status" value="1"/>
</dbReference>
<dbReference type="GO" id="GO:0006369">
    <property type="term" value="P:termination of RNA polymerase II transcription"/>
    <property type="evidence" value="ECO:0007669"/>
    <property type="project" value="TreeGrafter"/>
</dbReference>
<accession>A0A9Q9ASC3</accession>
<dbReference type="OrthoDB" id="2392202at2759"/>
<feature type="compositionally biased region" description="Basic and acidic residues" evidence="2">
    <location>
        <begin position="35"/>
        <end position="65"/>
    </location>
</feature>
<name>A0A9Q9ASC3_9PEZI</name>
<feature type="domain" description="RNase III" evidence="3">
    <location>
        <begin position="114"/>
        <end position="237"/>
    </location>
</feature>
<evidence type="ECO:0000259" key="3">
    <source>
        <dbReference type="PROSITE" id="PS50142"/>
    </source>
</evidence>
<dbReference type="GO" id="GO:0005654">
    <property type="term" value="C:nucleoplasm"/>
    <property type="evidence" value="ECO:0007669"/>
    <property type="project" value="TreeGrafter"/>
</dbReference>
<dbReference type="PANTHER" id="PTHR11207">
    <property type="entry name" value="RIBONUCLEASE III"/>
    <property type="match status" value="1"/>
</dbReference>
<dbReference type="GO" id="GO:0004525">
    <property type="term" value="F:ribonuclease III activity"/>
    <property type="evidence" value="ECO:0007669"/>
    <property type="project" value="InterPro"/>
</dbReference>
<dbReference type="PROSITE" id="PS00517">
    <property type="entry name" value="RNASE_3_1"/>
    <property type="match status" value="1"/>
</dbReference>
<dbReference type="InterPro" id="IPR036389">
    <property type="entry name" value="RNase_III_sf"/>
</dbReference>
<feature type="region of interest" description="Disordered" evidence="2">
    <location>
        <begin position="1"/>
        <end position="104"/>
    </location>
</feature>
<keyword evidence="1" id="KW-0694">RNA-binding</keyword>
<dbReference type="GO" id="GO:0034475">
    <property type="term" value="P:U4 snRNA 3'-end processing"/>
    <property type="evidence" value="ECO:0007669"/>
    <property type="project" value="TreeGrafter"/>
</dbReference>
<dbReference type="SUPFAM" id="SSF69065">
    <property type="entry name" value="RNase III domain-like"/>
    <property type="match status" value="1"/>
</dbReference>
<keyword evidence="5" id="KW-1185">Reference proteome</keyword>
<gene>
    <name evidence="4" type="ORF">Slin15195_G044660</name>
</gene>
<reference evidence="4" key="1">
    <citation type="submission" date="2022-06" db="EMBL/GenBank/DDBJ databases">
        <title>Complete genome sequences of two strains of the flax pathogen Septoria linicola.</title>
        <authorList>
            <person name="Lapalu N."/>
            <person name="Simon A."/>
            <person name="Demenou B."/>
            <person name="Paumier D."/>
            <person name="Guillot M.-P."/>
            <person name="Gout L."/>
            <person name="Valade R."/>
        </authorList>
    </citation>
    <scope>NUCLEOTIDE SEQUENCE</scope>
    <source>
        <strain evidence="4">SE15195</strain>
    </source>
</reference>
<evidence type="ECO:0000313" key="5">
    <source>
        <dbReference type="Proteomes" id="UP001056384"/>
    </source>
</evidence>
<feature type="compositionally biased region" description="Basic and acidic residues" evidence="2">
    <location>
        <begin position="8"/>
        <end position="27"/>
    </location>
</feature>
<dbReference type="EMBL" id="CP099420">
    <property type="protein sequence ID" value="USW51147.1"/>
    <property type="molecule type" value="Genomic_DNA"/>
</dbReference>
<evidence type="ECO:0000256" key="2">
    <source>
        <dbReference type="SAM" id="MobiDB-lite"/>
    </source>
</evidence>
<evidence type="ECO:0000256" key="1">
    <source>
        <dbReference type="ARBA" id="ARBA00022884"/>
    </source>
</evidence>
<sequence length="411" mass="46302">MSNKRPHHGEYADAPKRQRSERDRDSYRSSYGSGDYDRRDRQPHSRHDSERHSRGELRVHHDHDSFTPNPAISHSQAVNDLPPSTLAPHCKLPPQGVSSSVGTDLPELPPAKEEYREASFRHKSHYSTSRELATGDVTYERLEFLGDAYLELYASRLIYGRYSHLPAGRMSQLRELLVKNETLAEYSRAYGFDKRVEVGHEIENMKHDSRGRGNKGFNKIIGDVFEAYLAAVVLSDFDGKGNETAEKWCVALWAPKLLKAAQEDPSYTYKTRQAEADPSTVYDVEAKPKLQKRLCAAGLVRLHYDTDRPTVELKGDQLGQNVHFIALYVESAHFGIDKRLLAKGEGKNKVEAGNWAAIKAMYGSATKDVVNDLEQKVVAERERRKLQTDAKKKAAEQAGEEAAKVAIVKAE</sequence>
<dbReference type="Pfam" id="PF00636">
    <property type="entry name" value="Ribonuclease_3"/>
    <property type="match status" value="1"/>
</dbReference>
<dbReference type="AlphaFoldDB" id="A0A9Q9ASC3"/>
<dbReference type="Proteomes" id="UP001056384">
    <property type="component" value="Chromosome 3"/>
</dbReference>
<dbReference type="SMART" id="SM00535">
    <property type="entry name" value="RIBOc"/>
    <property type="match status" value="1"/>
</dbReference>
<dbReference type="PANTHER" id="PTHR11207:SF0">
    <property type="entry name" value="RIBONUCLEASE 3"/>
    <property type="match status" value="1"/>
</dbReference>
<organism evidence="4 5">
    <name type="scientific">Septoria linicola</name>
    <dbReference type="NCBI Taxonomy" id="215465"/>
    <lineage>
        <taxon>Eukaryota</taxon>
        <taxon>Fungi</taxon>
        <taxon>Dikarya</taxon>
        <taxon>Ascomycota</taxon>
        <taxon>Pezizomycotina</taxon>
        <taxon>Dothideomycetes</taxon>
        <taxon>Dothideomycetidae</taxon>
        <taxon>Mycosphaerellales</taxon>
        <taxon>Mycosphaerellaceae</taxon>
        <taxon>Septoria</taxon>
    </lineage>
</organism>
<dbReference type="GO" id="GO:0003723">
    <property type="term" value="F:RNA binding"/>
    <property type="evidence" value="ECO:0007669"/>
    <property type="project" value="UniProtKB-KW"/>
</dbReference>
<protein>
    <submittedName>
        <fullName evidence="4">Ribonuclease III domain-containing protein</fullName>
    </submittedName>
</protein>
<dbReference type="GO" id="GO:0006364">
    <property type="term" value="P:rRNA processing"/>
    <property type="evidence" value="ECO:0007669"/>
    <property type="project" value="TreeGrafter"/>
</dbReference>
<proteinExistence type="predicted"/>
<dbReference type="InterPro" id="IPR000999">
    <property type="entry name" value="RNase_III_dom"/>
</dbReference>
<evidence type="ECO:0000313" key="4">
    <source>
        <dbReference type="EMBL" id="USW51147.1"/>
    </source>
</evidence>
<feature type="compositionally biased region" description="Polar residues" evidence="2">
    <location>
        <begin position="66"/>
        <end position="78"/>
    </location>
</feature>
<dbReference type="Gene3D" id="1.10.1520.10">
    <property type="entry name" value="Ribonuclease III domain"/>
    <property type="match status" value="1"/>
</dbReference>